<name>A0A8F6AI54_9VIRU</name>
<proteinExistence type="predicted"/>
<dbReference type="EMBL" id="MZ089800">
    <property type="protein sequence ID" value="QXP45105.1"/>
    <property type="molecule type" value="Genomic_DNA"/>
</dbReference>
<protein>
    <submittedName>
        <fullName evidence="1">Uncharacterized protein</fullName>
    </submittedName>
</protein>
<accession>A0A8F6AI54</accession>
<evidence type="ECO:0000313" key="1">
    <source>
        <dbReference type="EMBL" id="QXP45105.1"/>
    </source>
</evidence>
<sequence length="102" mass="11615">MIATIKQRARKTRAYNQPLTYVESGLAMTPSEMLRASNMGVPISTQMLSGEMFVDGEVSELTDVPIEFRRGVDISDIQEYQENSRKNMHKAYQIFQQSTGHK</sequence>
<organism evidence="1">
    <name type="scientific">Microvirus mar54</name>
    <dbReference type="NCBI Taxonomy" id="2851190"/>
    <lineage>
        <taxon>Viruses</taxon>
        <taxon>Monodnaviria</taxon>
        <taxon>Sangervirae</taxon>
        <taxon>Phixviricota</taxon>
        <taxon>Malgrandaviricetes</taxon>
        <taxon>Petitvirales</taxon>
        <taxon>Microviridae</taxon>
    </lineage>
</organism>
<reference evidence="1" key="1">
    <citation type="submission" date="2021-04" db="EMBL/GenBank/DDBJ databases">
        <title>Genomes of microviruses identified in yellow-bellied marmot fecal samples.</title>
        <authorList>
            <person name="Varsani A."/>
            <person name="Kraberger S."/>
            <person name="Chatterjee A."/>
            <person name="Richet C."/>
            <person name="Fontenele R.S."/>
            <person name="Schmidlin K."/>
            <person name="Blumstein D.T."/>
        </authorList>
    </citation>
    <scope>NUCLEOTIDE SEQUENCE</scope>
    <source>
        <strain evidence="1">Mar54</strain>
    </source>
</reference>